<evidence type="ECO:0000313" key="2">
    <source>
        <dbReference type="EMBL" id="KAF1750695.1"/>
    </source>
</evidence>
<reference evidence="1 3" key="1">
    <citation type="submission" date="2019-12" db="EMBL/GenBank/DDBJ databases">
        <title>Chromosome-level assembly of the Caenorhabditis remanei genome.</title>
        <authorList>
            <person name="Teterina A.A."/>
            <person name="Willis J.H."/>
            <person name="Phillips P.C."/>
        </authorList>
    </citation>
    <scope>NUCLEOTIDE SEQUENCE [LARGE SCALE GENOMIC DNA]</scope>
    <source>
        <strain evidence="1 3">PX506</strain>
        <tissue evidence="1">Whole organism</tissue>
    </source>
</reference>
<dbReference type="AlphaFoldDB" id="A0A6A5G7Q9"/>
<organism evidence="1 3">
    <name type="scientific">Caenorhabditis remanei</name>
    <name type="common">Caenorhabditis vulgaris</name>
    <dbReference type="NCBI Taxonomy" id="31234"/>
    <lineage>
        <taxon>Eukaryota</taxon>
        <taxon>Metazoa</taxon>
        <taxon>Ecdysozoa</taxon>
        <taxon>Nematoda</taxon>
        <taxon>Chromadorea</taxon>
        <taxon>Rhabditida</taxon>
        <taxon>Rhabditina</taxon>
        <taxon>Rhabditomorpha</taxon>
        <taxon>Rhabditoidea</taxon>
        <taxon>Rhabditidae</taxon>
        <taxon>Peloderinae</taxon>
        <taxon>Caenorhabditis</taxon>
    </lineage>
</organism>
<dbReference type="KEGG" id="crq:GCK72_017243"/>
<evidence type="ECO:0000313" key="1">
    <source>
        <dbReference type="EMBL" id="KAF1750692.1"/>
    </source>
</evidence>
<evidence type="ECO:0000313" key="3">
    <source>
        <dbReference type="Proteomes" id="UP000483820"/>
    </source>
</evidence>
<dbReference type="CTD" id="78776515"/>
<dbReference type="RefSeq" id="XP_053580885.1">
    <property type="nucleotide sequence ID" value="XM_053731972.1"/>
</dbReference>
<sequence>MSSTSGNDREISPTRDQETSETVAYIKSISANILSQEELNKKAVTILRKTTEEARGAFQGSVVTVKLFVELSRVITVHPLGPEAFGECVHQLINTHNPFDNSNRTHVSVAFESTHSAVPLASFFKSLNEITPETVVDCVAESDQCLELDIPRVSIIVTYIRSPF</sequence>
<dbReference type="Proteomes" id="UP000483820">
    <property type="component" value="Chromosome V"/>
</dbReference>
<dbReference type="GeneID" id="78776515"/>
<name>A0A6A5G7Q9_CAERE</name>
<protein>
    <submittedName>
        <fullName evidence="1">Uncharacterized protein</fullName>
    </submittedName>
</protein>
<dbReference type="EMBL" id="WUAV01000005">
    <property type="protein sequence ID" value="KAF1750692.1"/>
    <property type="molecule type" value="Genomic_DNA"/>
</dbReference>
<comment type="caution">
    <text evidence="1">The sequence shown here is derived from an EMBL/GenBank/DDBJ whole genome shotgun (WGS) entry which is preliminary data.</text>
</comment>
<gene>
    <name evidence="1" type="ORF">GCK72_017243</name>
    <name evidence="2" type="ORF">GCK72_017246</name>
</gene>
<accession>A0A6A5G7Q9</accession>
<dbReference type="EMBL" id="WUAV01000005">
    <property type="protein sequence ID" value="KAF1750695.1"/>
    <property type="molecule type" value="Genomic_DNA"/>
</dbReference>
<proteinExistence type="predicted"/>